<accession>A0A1M6BCH2</accession>
<dbReference type="STRING" id="683124.SAMN05444337_0062"/>
<gene>
    <name evidence="1" type="ORF">SAMN05444337_0062</name>
</gene>
<sequence>MITVDEKLIVTKQINEVLCRYAKRNLIKEFLFSFSFPNCSKDNTKLKPKNINPLLETIYYYQGEIYPDTLEEVERYINAFLSELDENDLTALQFFTLNENYLNHIDEFENEDDSEYTKEEFEEKLGRYFAQKLYEPEENGLNEEVQELLQNQISRLVNEIDLSVLNKESISEILHVIDIMTD</sequence>
<dbReference type="Proteomes" id="UP000184232">
    <property type="component" value="Unassembled WGS sequence"/>
</dbReference>
<protein>
    <submittedName>
        <fullName evidence="1">Uncharacterized protein</fullName>
    </submittedName>
</protein>
<dbReference type="OrthoDB" id="1439307at2"/>
<dbReference type="RefSeq" id="WP_072780312.1">
    <property type="nucleotide sequence ID" value="NZ_CP045292.1"/>
</dbReference>
<evidence type="ECO:0000313" key="2">
    <source>
        <dbReference type="Proteomes" id="UP000184232"/>
    </source>
</evidence>
<name>A0A1M6BCH2_9FLAO</name>
<dbReference type="EMBL" id="FQZH01000001">
    <property type="protein sequence ID" value="SHI46432.1"/>
    <property type="molecule type" value="Genomic_DNA"/>
</dbReference>
<proteinExistence type="predicted"/>
<reference evidence="2" key="1">
    <citation type="submission" date="2016-11" db="EMBL/GenBank/DDBJ databases">
        <authorList>
            <person name="Varghese N."/>
            <person name="Submissions S."/>
        </authorList>
    </citation>
    <scope>NUCLEOTIDE SEQUENCE [LARGE SCALE GENOMIC DNA]</scope>
    <source>
        <strain evidence="2">DSM 22807</strain>
    </source>
</reference>
<dbReference type="AlphaFoldDB" id="A0A1M6BCH2"/>
<evidence type="ECO:0000313" key="1">
    <source>
        <dbReference type="EMBL" id="SHI46432.1"/>
    </source>
</evidence>
<organism evidence="1 2">
    <name type="scientific">Flavobacterium haoranii</name>
    <dbReference type="NCBI Taxonomy" id="683124"/>
    <lineage>
        <taxon>Bacteria</taxon>
        <taxon>Pseudomonadati</taxon>
        <taxon>Bacteroidota</taxon>
        <taxon>Flavobacteriia</taxon>
        <taxon>Flavobacteriales</taxon>
        <taxon>Flavobacteriaceae</taxon>
        <taxon>Flavobacterium</taxon>
    </lineage>
</organism>
<keyword evidence="2" id="KW-1185">Reference proteome</keyword>